<dbReference type="InterPro" id="IPR048261">
    <property type="entry name" value="SlpA/SlyD-like_ins_sf"/>
</dbReference>
<keyword evidence="13" id="KW-1185">Reference proteome</keyword>
<evidence type="ECO:0000256" key="9">
    <source>
        <dbReference type="PROSITE-ProRule" id="PRU00277"/>
    </source>
</evidence>
<dbReference type="PANTHER" id="PTHR47861:SF3">
    <property type="entry name" value="FKBP-TYPE PEPTIDYL-PROLYL CIS-TRANS ISOMERASE SLYD"/>
    <property type="match status" value="1"/>
</dbReference>
<comment type="function">
    <text evidence="8">Also involved in hydrogenase metallocenter assembly, probably by participating in the nickel insertion step. This function in hydrogenase biosynthesis requires chaperone activity and the presence of the metal-binding domain, but not PPIase activity.</text>
</comment>
<evidence type="ECO:0000256" key="4">
    <source>
        <dbReference type="ARBA" id="ARBA00022490"/>
    </source>
</evidence>
<dbReference type="Pfam" id="PF00254">
    <property type="entry name" value="FKBP_C"/>
    <property type="match status" value="1"/>
</dbReference>
<evidence type="ECO:0000256" key="6">
    <source>
        <dbReference type="ARBA" id="ARBA00023186"/>
    </source>
</evidence>
<dbReference type="GO" id="GO:0003755">
    <property type="term" value="F:peptidyl-prolyl cis-trans isomerase activity"/>
    <property type="evidence" value="ECO:0007669"/>
    <property type="project" value="UniProtKB-UniRule"/>
</dbReference>
<dbReference type="EMBL" id="FLMQ01000056">
    <property type="protein sequence ID" value="SBP88930.1"/>
    <property type="molecule type" value="Genomic_DNA"/>
</dbReference>
<evidence type="ECO:0000313" key="12">
    <source>
        <dbReference type="EMBL" id="SBP88930.1"/>
    </source>
</evidence>
<comment type="subcellular location">
    <subcellularLocation>
        <location evidence="2">Cytoplasm</location>
    </subcellularLocation>
</comment>
<proteinExistence type="inferred from homology"/>
<dbReference type="Gene3D" id="2.40.10.330">
    <property type="match status" value="1"/>
</dbReference>
<evidence type="ECO:0000259" key="11">
    <source>
        <dbReference type="PROSITE" id="PS50059"/>
    </source>
</evidence>
<evidence type="ECO:0000256" key="8">
    <source>
        <dbReference type="ARBA" id="ARBA00037071"/>
    </source>
</evidence>
<sequence>MACVRPDSLLTLHYRLAAQDGRDWVNTHGHRPATLTLGAGQLAPELEACLLGLEEGASARFELPPGAAFGATDPARVQRVARAALEALVPHDVSLQPGDTVQLAALSARGGAPAAAMVSQAADAWVELDFNHPLAGKAVVFEVQILSVL</sequence>
<feature type="domain" description="PPIase FKBP-type" evidence="11">
    <location>
        <begin position="7"/>
        <end position="95"/>
    </location>
</feature>
<evidence type="ECO:0000256" key="7">
    <source>
        <dbReference type="ARBA" id="ARBA00023235"/>
    </source>
</evidence>
<dbReference type="EC" id="5.2.1.8" evidence="10"/>
<dbReference type="PROSITE" id="PS50059">
    <property type="entry name" value="FKBP_PPIASE"/>
    <property type="match status" value="1"/>
</dbReference>
<organism evidence="12 13">
    <name type="scientific">Thiomonas delicata</name>
    <name type="common">Thiomonas cuprina</name>
    <dbReference type="NCBI Taxonomy" id="364030"/>
    <lineage>
        <taxon>Bacteria</taxon>
        <taxon>Pseudomonadati</taxon>
        <taxon>Pseudomonadota</taxon>
        <taxon>Betaproteobacteria</taxon>
        <taxon>Burkholderiales</taxon>
        <taxon>Thiomonas</taxon>
    </lineage>
</organism>
<comment type="catalytic activity">
    <reaction evidence="1 9 10">
        <text>[protein]-peptidylproline (omega=180) = [protein]-peptidylproline (omega=0)</text>
        <dbReference type="Rhea" id="RHEA:16237"/>
        <dbReference type="Rhea" id="RHEA-COMP:10747"/>
        <dbReference type="Rhea" id="RHEA-COMP:10748"/>
        <dbReference type="ChEBI" id="CHEBI:83833"/>
        <dbReference type="ChEBI" id="CHEBI:83834"/>
        <dbReference type="EC" id="5.2.1.8"/>
    </reaction>
</comment>
<name>A0A238D6Z9_THIDL</name>
<evidence type="ECO:0000313" key="13">
    <source>
        <dbReference type="Proteomes" id="UP000214566"/>
    </source>
</evidence>
<dbReference type="Gene3D" id="3.10.50.40">
    <property type="match status" value="1"/>
</dbReference>
<dbReference type="InterPro" id="IPR001179">
    <property type="entry name" value="PPIase_FKBP_dom"/>
</dbReference>
<evidence type="ECO:0000256" key="1">
    <source>
        <dbReference type="ARBA" id="ARBA00000971"/>
    </source>
</evidence>
<dbReference type="Proteomes" id="UP000214566">
    <property type="component" value="Unassembled WGS sequence"/>
</dbReference>
<accession>A0A238D6Z9</accession>
<keyword evidence="5 9" id="KW-0697">Rotamase</keyword>
<comment type="similarity">
    <text evidence="3 10">Belongs to the FKBP-type PPIase family.</text>
</comment>
<keyword evidence="7 9" id="KW-0413">Isomerase</keyword>
<gene>
    <name evidence="12" type="primary">fkpB</name>
    <name evidence="12" type="ORF">THIARS_70550</name>
</gene>
<reference evidence="12 13" key="1">
    <citation type="submission" date="2016-06" db="EMBL/GenBank/DDBJ databases">
        <authorList>
            <person name="Kjaerup R.B."/>
            <person name="Dalgaard T.S."/>
            <person name="Juul-Madsen H.R."/>
        </authorList>
    </citation>
    <scope>NUCLEOTIDE SEQUENCE [LARGE SCALE GENOMIC DNA]</scope>
    <source>
        <strain evidence="12 13">DSM 16361</strain>
    </source>
</reference>
<dbReference type="InterPro" id="IPR046357">
    <property type="entry name" value="PPIase_dom_sf"/>
</dbReference>
<evidence type="ECO:0000256" key="5">
    <source>
        <dbReference type="ARBA" id="ARBA00023110"/>
    </source>
</evidence>
<dbReference type="PANTHER" id="PTHR47861">
    <property type="entry name" value="FKBP-TYPE PEPTIDYL-PROLYL CIS-TRANS ISOMERASE SLYD"/>
    <property type="match status" value="1"/>
</dbReference>
<evidence type="ECO:0000256" key="3">
    <source>
        <dbReference type="ARBA" id="ARBA00006577"/>
    </source>
</evidence>
<dbReference type="SUPFAM" id="SSF54534">
    <property type="entry name" value="FKBP-like"/>
    <property type="match status" value="1"/>
</dbReference>
<dbReference type="GO" id="GO:0005737">
    <property type="term" value="C:cytoplasm"/>
    <property type="evidence" value="ECO:0007669"/>
    <property type="project" value="UniProtKB-SubCell"/>
</dbReference>
<keyword evidence="4" id="KW-0963">Cytoplasm</keyword>
<dbReference type="AlphaFoldDB" id="A0A238D6Z9"/>
<keyword evidence="6" id="KW-0143">Chaperone</keyword>
<dbReference type="GO" id="GO:0042026">
    <property type="term" value="P:protein refolding"/>
    <property type="evidence" value="ECO:0007669"/>
    <property type="project" value="UniProtKB-ARBA"/>
</dbReference>
<protein>
    <recommendedName>
        <fullName evidence="10">Peptidyl-prolyl cis-trans isomerase</fullName>
        <ecNumber evidence="10">5.2.1.8</ecNumber>
    </recommendedName>
</protein>
<evidence type="ECO:0000256" key="10">
    <source>
        <dbReference type="RuleBase" id="RU003915"/>
    </source>
</evidence>
<evidence type="ECO:0000256" key="2">
    <source>
        <dbReference type="ARBA" id="ARBA00004496"/>
    </source>
</evidence>